<dbReference type="GeneID" id="106498734"/>
<keyword evidence="2 6" id="KW-0132">Cell division</keyword>
<keyword evidence="11" id="KW-1185">Reference proteome</keyword>
<proteinExistence type="inferred from homology"/>
<dbReference type="InterPro" id="IPR015943">
    <property type="entry name" value="WD40/YVTN_repeat-like_dom_sf"/>
</dbReference>
<comment type="function">
    <text evidence="6">Component of the anaphase promoting complex/cyclosome (APC/C), a cell cycle-regulated E3 ubiquitin ligase that controls progression through mitosis and the G1 phase of the cell cycle.</text>
</comment>
<feature type="domain" description="Anaphase-promoting complex subunit 4-like WD40" evidence="8">
    <location>
        <begin position="19"/>
        <end position="110"/>
    </location>
</feature>
<evidence type="ECO:0000256" key="5">
    <source>
        <dbReference type="ARBA" id="ARBA00023306"/>
    </source>
</evidence>
<feature type="domain" description="Anaphase-promoting complex subunit 4 long" evidence="9">
    <location>
        <begin position="287"/>
        <end position="390"/>
    </location>
</feature>
<dbReference type="RefSeq" id="XP_067154270.1">
    <property type="nucleotide sequence ID" value="XM_067298169.1"/>
</dbReference>
<evidence type="ECO:0000256" key="7">
    <source>
        <dbReference type="SAM" id="MobiDB-lite"/>
    </source>
</evidence>
<evidence type="ECO:0000256" key="6">
    <source>
        <dbReference type="PIRNR" id="PIRNR037303"/>
    </source>
</evidence>
<dbReference type="InterPro" id="IPR024977">
    <property type="entry name" value="Apc4-like_WD40_dom"/>
</dbReference>
<evidence type="ECO:0000313" key="11">
    <source>
        <dbReference type="Proteomes" id="UP001652627"/>
    </source>
</evidence>
<accession>A0ABM4ENJ8</accession>
<feature type="compositionally biased region" description="Acidic residues" evidence="7">
    <location>
        <begin position="754"/>
        <end position="767"/>
    </location>
</feature>
<dbReference type="Pfam" id="PF12896">
    <property type="entry name" value="ANAPC4"/>
    <property type="match status" value="2"/>
</dbReference>
<gene>
    <name evidence="12" type="primary">ANAPC4</name>
</gene>
<dbReference type="InterPro" id="IPR056358">
    <property type="entry name" value="APC4_C"/>
</dbReference>
<dbReference type="Pfam" id="PF23405">
    <property type="entry name" value="WD40_APC4_C-half"/>
    <property type="match status" value="1"/>
</dbReference>
<protein>
    <recommendedName>
        <fullName evidence="1 6">Anaphase-promoting complex subunit 4</fullName>
    </recommendedName>
    <alternativeName>
        <fullName evidence="6">Cyclosome subunit 4</fullName>
    </alternativeName>
</protein>
<keyword evidence="5 6" id="KW-0131">Cell cycle</keyword>
<dbReference type="PANTHER" id="PTHR13260">
    <property type="entry name" value="ANAPHASE PROMOTING COMPLEX SUBUNIT 4 APC4"/>
    <property type="match status" value="1"/>
</dbReference>
<evidence type="ECO:0000256" key="4">
    <source>
        <dbReference type="ARBA" id="ARBA00022786"/>
    </source>
</evidence>
<evidence type="ECO:0000256" key="1">
    <source>
        <dbReference type="ARBA" id="ARBA00016067"/>
    </source>
</evidence>
<evidence type="ECO:0000259" key="9">
    <source>
        <dbReference type="Pfam" id="PF12896"/>
    </source>
</evidence>
<reference evidence="12" key="1">
    <citation type="submission" date="2025-08" db="UniProtKB">
        <authorList>
            <consortium name="RefSeq"/>
        </authorList>
    </citation>
    <scope>IDENTIFICATION</scope>
    <source>
        <tissue evidence="12">Blood</tissue>
    </source>
</reference>
<dbReference type="Gene3D" id="2.130.10.10">
    <property type="entry name" value="YVTN repeat-like/Quinoprotein amine dehydrogenase"/>
    <property type="match status" value="1"/>
</dbReference>
<feature type="region of interest" description="Disordered" evidence="7">
    <location>
        <begin position="705"/>
        <end position="767"/>
    </location>
</feature>
<evidence type="ECO:0000256" key="3">
    <source>
        <dbReference type="ARBA" id="ARBA00022776"/>
    </source>
</evidence>
<sequence>MPAFRQVGEKQLPQEVVFMAWSPKRDLIALANRAGEVLLHRLANFQRVWSLPPNENTGKEVTALAWRPDGKILAFGLTDTKRIILCDVEKPESLHSFSVDSSITYMHWMEVTEESSVLTSFYNAEDESNLLLPKLPALPKNYSTTAKIFSEEKSDEIMKLLGDVRLNALVVGGSSGFIEIYAYGMFKIAMVTGVPGSCCGLCLSGDLKSLSVITEIQDSPDSEAEMTYFQLDTSLLSSYLPEVTRMARKFTHISTLLQYIKLSLTCMCEAWEEILMQMDSRLTKFVQGLKKLGQSIESSYSSIQKLVISHLQSGSEALLYHLSELKGMALWKQKYECLGLDASGIEDAITAVGSFILKANELLQVIDSSMKNFKAFFRWLYVAMLRMSEDHVLPELNKMTQKDITFVADFLTEHFNEAPELYNRKGKYFNVERVGQYLKDEDDDLVSPPNTEGNQWFNFLKNSTHLKESPLLFPYYPEKSLHFVKRQMEEIIDQCLQKPADVIGKSVHQAVCMSLYKTSQSEDSTPQLFKLPFLWNDKTSNIHYVLFTMLESSVSKVYILRRYTDTSRSVSNGLIAVEFGNFLNNNINESSDSRCYSCLDAHFYDDETVTVVLKESVEQEGKERILAQLPLSSVYTDEDQEREFIWDSTKRLDEQSAEISTRTVFLENQWRVLENMKAQYVAVNGIRKVSCVLSSNLRHVRVFEMDVEDDGEAEEEEEEEEEEETTQIAAGEPEELNQSTDNQDSVCGASAEELPGETEEQELSLDP</sequence>
<dbReference type="SUPFAM" id="SSF69322">
    <property type="entry name" value="Tricorn protease domain 2"/>
    <property type="match status" value="1"/>
</dbReference>
<comment type="similarity">
    <text evidence="6">Belongs to the APC4 family.</text>
</comment>
<name>A0ABM4ENJ8_9AVES</name>
<evidence type="ECO:0000313" key="12">
    <source>
        <dbReference type="RefSeq" id="XP_067154270.1"/>
    </source>
</evidence>
<feature type="domain" description="Anaphase-promoting complex subunit 4 C-terminal half WD40" evidence="10">
    <location>
        <begin position="534"/>
        <end position="704"/>
    </location>
</feature>
<dbReference type="InterPro" id="IPR024790">
    <property type="entry name" value="APC4_long_dom"/>
</dbReference>
<dbReference type="PIRSF" id="PIRSF037303">
    <property type="entry name" value="APC4"/>
    <property type="match status" value="1"/>
</dbReference>
<dbReference type="Pfam" id="PF12894">
    <property type="entry name" value="ANAPC4_WD40"/>
    <property type="match status" value="1"/>
</dbReference>
<evidence type="ECO:0000259" key="10">
    <source>
        <dbReference type="Pfam" id="PF23405"/>
    </source>
</evidence>
<comment type="pathway">
    <text evidence="6">Protein modification; protein ubiquitination.</text>
</comment>
<feature type="domain" description="Anaphase-promoting complex subunit 4 long" evidence="9">
    <location>
        <begin position="228"/>
        <end position="285"/>
    </location>
</feature>
<dbReference type="InterPro" id="IPR024789">
    <property type="entry name" value="APC4"/>
</dbReference>
<evidence type="ECO:0000259" key="8">
    <source>
        <dbReference type="Pfam" id="PF12894"/>
    </source>
</evidence>
<dbReference type="PANTHER" id="PTHR13260:SF0">
    <property type="entry name" value="ANAPHASE-PROMOTING COMPLEX SUBUNIT 4"/>
    <property type="match status" value="1"/>
</dbReference>
<organism evidence="11 12">
    <name type="scientific">Apteryx mantelli</name>
    <name type="common">North Island brown kiwi</name>
    <dbReference type="NCBI Taxonomy" id="2696672"/>
    <lineage>
        <taxon>Eukaryota</taxon>
        <taxon>Metazoa</taxon>
        <taxon>Chordata</taxon>
        <taxon>Craniata</taxon>
        <taxon>Vertebrata</taxon>
        <taxon>Euteleostomi</taxon>
        <taxon>Archelosauria</taxon>
        <taxon>Archosauria</taxon>
        <taxon>Dinosauria</taxon>
        <taxon>Saurischia</taxon>
        <taxon>Theropoda</taxon>
        <taxon>Coelurosauria</taxon>
        <taxon>Aves</taxon>
        <taxon>Palaeognathae</taxon>
        <taxon>Apterygiformes</taxon>
        <taxon>Apterygidae</taxon>
        <taxon>Apteryx</taxon>
    </lineage>
</organism>
<dbReference type="Proteomes" id="UP001652627">
    <property type="component" value="Chromosome 5"/>
</dbReference>
<feature type="compositionally biased region" description="Acidic residues" evidence="7">
    <location>
        <begin position="705"/>
        <end position="725"/>
    </location>
</feature>
<keyword evidence="3 6" id="KW-0498">Mitosis</keyword>
<keyword evidence="4 6" id="KW-0833">Ubl conjugation pathway</keyword>
<dbReference type="InterPro" id="IPR017169">
    <property type="entry name" value="APC4_metazoa"/>
</dbReference>
<feature type="compositionally biased region" description="Polar residues" evidence="7">
    <location>
        <begin position="736"/>
        <end position="745"/>
    </location>
</feature>
<evidence type="ECO:0000256" key="2">
    <source>
        <dbReference type="ARBA" id="ARBA00022618"/>
    </source>
</evidence>